<dbReference type="Proteomes" id="UP000484842">
    <property type="component" value="Unassembled WGS sequence"/>
</dbReference>
<gene>
    <name evidence="3" type="ORF">F8S09_09995</name>
</gene>
<protein>
    <submittedName>
        <fullName evidence="3">Metallophosphoesterase family protein</fullName>
    </submittedName>
</protein>
<sequence length="253" mass="26531">MRLLVLSDIHANAPALEAVLADAAGRGYDRAVMLGDALGYGAQPAEVLARLRGLGAECIRGNHEQMGLDLVARGGGWLPGSAGVVGAALEWQFARLCAADLAWVASWPDGREDRDLGVVLRHGTPLSLDTYTDSVTAARDAFAGWGGRLAFVGHTHLPGVYAALHAPVGEWVKFQGLGNGGVYALPPGVRAICNPGSVGQPRDGDPRASYALFDLERQTFEVIRVPYPVEAAQTAILEAGLPPVLAARLALGR</sequence>
<evidence type="ECO:0000313" key="4">
    <source>
        <dbReference type="Proteomes" id="UP000484842"/>
    </source>
</evidence>
<name>A0A7X1TS25_9DEIO</name>
<dbReference type="InterPro" id="IPR029052">
    <property type="entry name" value="Metallo-depent_PP-like"/>
</dbReference>
<dbReference type="PIRSF" id="PIRSF000883">
    <property type="entry name" value="Pesterase_MJ0912"/>
    <property type="match status" value="1"/>
</dbReference>
<evidence type="ECO:0000313" key="3">
    <source>
        <dbReference type="EMBL" id="MPY67016.1"/>
    </source>
</evidence>
<evidence type="ECO:0000256" key="1">
    <source>
        <dbReference type="ARBA" id="ARBA00008950"/>
    </source>
</evidence>
<dbReference type="PANTHER" id="PTHR42850:SF2">
    <property type="entry name" value="BLL5683 PROTEIN"/>
    <property type="match status" value="1"/>
</dbReference>
<dbReference type="EMBL" id="WBSL01000004">
    <property type="protein sequence ID" value="MPY67016.1"/>
    <property type="molecule type" value="Genomic_DNA"/>
</dbReference>
<evidence type="ECO:0000259" key="2">
    <source>
        <dbReference type="Pfam" id="PF12850"/>
    </source>
</evidence>
<feature type="domain" description="Calcineurin-like phosphoesterase" evidence="2">
    <location>
        <begin position="1"/>
        <end position="217"/>
    </location>
</feature>
<comment type="caution">
    <text evidence="3">The sequence shown here is derived from an EMBL/GenBank/DDBJ whole genome shotgun (WGS) entry which is preliminary data.</text>
</comment>
<comment type="similarity">
    <text evidence="1">Belongs to the metallophosphoesterase superfamily. YfcE family.</text>
</comment>
<reference evidence="3 4" key="1">
    <citation type="submission" date="2019-10" db="EMBL/GenBank/DDBJ databases">
        <title>Deinococcus sp. isolated from soil.</title>
        <authorList>
            <person name="Li Y."/>
            <person name="Wang J."/>
        </authorList>
    </citation>
    <scope>NUCLEOTIDE SEQUENCE [LARGE SCALE GENOMIC DNA]</scope>
    <source>
        <strain evidence="3 4">SDU3-2</strain>
    </source>
</reference>
<dbReference type="GO" id="GO:0005737">
    <property type="term" value="C:cytoplasm"/>
    <property type="evidence" value="ECO:0007669"/>
    <property type="project" value="TreeGrafter"/>
</dbReference>
<dbReference type="RefSeq" id="WP_322618701.1">
    <property type="nucleotide sequence ID" value="NZ_WBSL01000004.1"/>
</dbReference>
<keyword evidence="4" id="KW-1185">Reference proteome</keyword>
<dbReference type="SUPFAM" id="SSF56300">
    <property type="entry name" value="Metallo-dependent phosphatases"/>
    <property type="match status" value="1"/>
</dbReference>
<dbReference type="InterPro" id="IPR024654">
    <property type="entry name" value="Calcineurin-like_PHP_lpxH"/>
</dbReference>
<dbReference type="InterPro" id="IPR050126">
    <property type="entry name" value="Ap4A_hydrolase"/>
</dbReference>
<organism evidence="3 4">
    <name type="scientific">Deinococcus terrestris</name>
    <dbReference type="NCBI Taxonomy" id="2651870"/>
    <lineage>
        <taxon>Bacteria</taxon>
        <taxon>Thermotogati</taxon>
        <taxon>Deinococcota</taxon>
        <taxon>Deinococci</taxon>
        <taxon>Deinococcales</taxon>
        <taxon>Deinococcaceae</taxon>
        <taxon>Deinococcus</taxon>
    </lineage>
</organism>
<dbReference type="InterPro" id="IPR011152">
    <property type="entry name" value="Pesterase_MJ0912"/>
</dbReference>
<dbReference type="CDD" id="cd00838">
    <property type="entry name" value="MPP_superfamily"/>
    <property type="match status" value="1"/>
</dbReference>
<dbReference type="Gene3D" id="3.60.21.10">
    <property type="match status" value="1"/>
</dbReference>
<dbReference type="Pfam" id="PF12850">
    <property type="entry name" value="Metallophos_2"/>
    <property type="match status" value="1"/>
</dbReference>
<proteinExistence type="inferred from homology"/>
<accession>A0A7X1TS25</accession>
<dbReference type="PANTHER" id="PTHR42850">
    <property type="entry name" value="METALLOPHOSPHOESTERASE"/>
    <property type="match status" value="1"/>
</dbReference>
<dbReference type="AlphaFoldDB" id="A0A7X1TS25"/>
<dbReference type="GO" id="GO:0016791">
    <property type="term" value="F:phosphatase activity"/>
    <property type="evidence" value="ECO:0007669"/>
    <property type="project" value="TreeGrafter"/>
</dbReference>